<feature type="domain" description="TonB-dependent receptor-like beta-barrel" evidence="13">
    <location>
        <begin position="317"/>
        <end position="764"/>
    </location>
</feature>
<evidence type="ECO:0000256" key="10">
    <source>
        <dbReference type="ARBA" id="ARBA00023237"/>
    </source>
</evidence>
<keyword evidence="4" id="KW-0410">Iron transport</keyword>
<comment type="subcellular location">
    <subcellularLocation>
        <location evidence="1 11">Cell outer membrane</location>
        <topology evidence="1 11">Multi-pass membrane protein</topology>
    </subcellularLocation>
</comment>
<evidence type="ECO:0000256" key="1">
    <source>
        <dbReference type="ARBA" id="ARBA00004571"/>
    </source>
</evidence>
<comment type="similarity">
    <text evidence="11 12">Belongs to the TonB-dependent receptor family.</text>
</comment>
<dbReference type="InterPro" id="IPR039426">
    <property type="entry name" value="TonB-dep_rcpt-like"/>
</dbReference>
<dbReference type="OrthoDB" id="127311at2"/>
<dbReference type="PROSITE" id="PS52016">
    <property type="entry name" value="TONB_DEPENDENT_REC_3"/>
    <property type="match status" value="1"/>
</dbReference>
<evidence type="ECO:0000256" key="11">
    <source>
        <dbReference type="PROSITE-ProRule" id="PRU01360"/>
    </source>
</evidence>
<evidence type="ECO:0000256" key="9">
    <source>
        <dbReference type="ARBA" id="ARBA00023136"/>
    </source>
</evidence>
<reference evidence="15 16" key="1">
    <citation type="submission" date="2020-03" db="EMBL/GenBank/DDBJ databases">
        <authorList>
            <consortium name="Genoscope - CEA"/>
            <person name="William W."/>
        </authorList>
    </citation>
    <scope>NUCLEOTIDE SEQUENCE [LARGE SCALE GENOMIC DNA]</scope>
    <source>
        <strain evidence="16">DSM 16959</strain>
    </source>
</reference>
<organism evidence="15 16">
    <name type="scientific">Denitratisoma oestradiolicum</name>
    <dbReference type="NCBI Taxonomy" id="311182"/>
    <lineage>
        <taxon>Bacteria</taxon>
        <taxon>Pseudomonadati</taxon>
        <taxon>Pseudomonadota</taxon>
        <taxon>Betaproteobacteria</taxon>
        <taxon>Nitrosomonadales</taxon>
        <taxon>Sterolibacteriaceae</taxon>
        <taxon>Denitratisoma</taxon>
    </lineage>
</organism>
<evidence type="ECO:0000256" key="4">
    <source>
        <dbReference type="ARBA" id="ARBA00022496"/>
    </source>
</evidence>
<protein>
    <submittedName>
        <fullName evidence="15">Putative TonB-dependent receptor</fullName>
    </submittedName>
</protein>
<evidence type="ECO:0000256" key="3">
    <source>
        <dbReference type="ARBA" id="ARBA00022452"/>
    </source>
</evidence>
<keyword evidence="9 11" id="KW-0472">Membrane</keyword>
<evidence type="ECO:0000256" key="7">
    <source>
        <dbReference type="ARBA" id="ARBA00023065"/>
    </source>
</evidence>
<evidence type="ECO:0000259" key="13">
    <source>
        <dbReference type="Pfam" id="PF00593"/>
    </source>
</evidence>
<dbReference type="Pfam" id="PF00593">
    <property type="entry name" value="TonB_dep_Rec_b-barrel"/>
    <property type="match status" value="1"/>
</dbReference>
<name>A0A6S6YPK1_9PROT</name>
<keyword evidence="2 11" id="KW-0813">Transport</keyword>
<keyword evidence="10 11" id="KW-0998">Cell outer membrane</keyword>
<sequence>MKQHTTAVSTVRMIPLLIAAAYGPGAIGADAKLEEVIVTAQKRAEKLQDVPISITAISGAQLENRGIEGGAALTGLAPNLQVNKSPGNSMISQISIRGSVVGQPAIYMEPAVGMYVDGVYIAKSQGSLFEMLDLERVEVLRGPQGTLFGRNTMAGAISFVTRKPSGQWSGAASLDIGNFGRHVERVSLDLPKMGITSINLGFRNEYAKGWMKNDTGKAEGSTDRQAWRLAANFDISRDLKVDYKYDHTEADEGQYPTTMYSLRGSGSPGLPGVTTLLAYGQRFASFPVPALAAMGNRIIGYANTMAGYIPGNERPSSVSTDPNSSNYQRLQVDGHALTAAYELNATNTLKYIGSFRKMYLADRLDLDGTPANLIMTGRETNVRSFSHEFQWIGNTDRLNYVAGFYLFKEDGNTIGGQHIDITPPPANNKFVAYRTTSDAKALYGQLDYRATDALTLSAGLRRTTEEKTNDANQWATVGYRGPFLSSILPVAPGATAIQPWVHAAASFSATTPSFSAAYKINEGLNVYARMAKGFKSGGFSGEVPDLTGVTTPFNPEKSTTFEVGVKSSFADGKAQVNASLFQNKITDMHTTRLLPGTTSSVVSNAGKATMEGLELEGVFLPADGWKIQGSYGYLKAKTEEFMDYPYNATTAALAGVSATTLINTAGNRVMPYAPKHTFNMSVDGRLTKTAWGTLRGIVDYTYTAAFYAYSSNISYTVANAGQSGTLADINKMPALGLVNARLMLTNIPLGGPGQADASIWVKNLTDEKKIVNLIDFSFFQNAAWTPPRTYGVSLSYKW</sequence>
<dbReference type="EMBL" id="LR778301">
    <property type="protein sequence ID" value="CAB1369698.1"/>
    <property type="molecule type" value="Genomic_DNA"/>
</dbReference>
<keyword evidence="16" id="KW-1185">Reference proteome</keyword>
<evidence type="ECO:0000313" key="16">
    <source>
        <dbReference type="Proteomes" id="UP000515733"/>
    </source>
</evidence>
<keyword evidence="3 11" id="KW-1134">Transmembrane beta strand</keyword>
<evidence type="ECO:0000313" key="15">
    <source>
        <dbReference type="EMBL" id="CAB1369698.1"/>
    </source>
</evidence>
<dbReference type="SUPFAM" id="SSF56935">
    <property type="entry name" value="Porins"/>
    <property type="match status" value="1"/>
</dbReference>
<dbReference type="PANTHER" id="PTHR32552:SF81">
    <property type="entry name" value="TONB-DEPENDENT OUTER MEMBRANE RECEPTOR"/>
    <property type="match status" value="1"/>
</dbReference>
<dbReference type="Gene3D" id="2.40.170.20">
    <property type="entry name" value="TonB-dependent receptor, beta-barrel domain"/>
    <property type="match status" value="2"/>
</dbReference>
<dbReference type="InterPro" id="IPR036942">
    <property type="entry name" value="Beta-barrel_TonB_sf"/>
</dbReference>
<dbReference type="GO" id="GO:0006826">
    <property type="term" value="P:iron ion transport"/>
    <property type="evidence" value="ECO:0007669"/>
    <property type="project" value="UniProtKB-KW"/>
</dbReference>
<evidence type="ECO:0000256" key="2">
    <source>
        <dbReference type="ARBA" id="ARBA00022448"/>
    </source>
</evidence>
<dbReference type="KEGG" id="doe:DENOEST_2533"/>
<dbReference type="PANTHER" id="PTHR32552">
    <property type="entry name" value="FERRICHROME IRON RECEPTOR-RELATED"/>
    <property type="match status" value="1"/>
</dbReference>
<evidence type="ECO:0000256" key="5">
    <source>
        <dbReference type="ARBA" id="ARBA00022692"/>
    </source>
</evidence>
<gene>
    <name evidence="15" type="ORF">DENOEST_2533</name>
</gene>
<dbReference type="Proteomes" id="UP000515733">
    <property type="component" value="Chromosome"/>
</dbReference>
<evidence type="ECO:0000256" key="6">
    <source>
        <dbReference type="ARBA" id="ARBA00023004"/>
    </source>
</evidence>
<dbReference type="AlphaFoldDB" id="A0A6S6YPK1"/>
<evidence type="ECO:0000256" key="8">
    <source>
        <dbReference type="ARBA" id="ARBA00023077"/>
    </source>
</evidence>
<evidence type="ECO:0000256" key="12">
    <source>
        <dbReference type="RuleBase" id="RU003357"/>
    </source>
</evidence>
<keyword evidence="8 12" id="KW-0798">TonB box</keyword>
<feature type="domain" description="TonB-dependent receptor plug" evidence="14">
    <location>
        <begin position="47"/>
        <end position="156"/>
    </location>
</feature>
<dbReference type="Pfam" id="PF07715">
    <property type="entry name" value="Plug"/>
    <property type="match status" value="1"/>
</dbReference>
<dbReference type="GO" id="GO:0009279">
    <property type="term" value="C:cell outer membrane"/>
    <property type="evidence" value="ECO:0007669"/>
    <property type="project" value="UniProtKB-SubCell"/>
</dbReference>
<proteinExistence type="inferred from homology"/>
<keyword evidence="6" id="KW-0408">Iron</keyword>
<dbReference type="InterPro" id="IPR000531">
    <property type="entry name" value="Beta-barrel_TonB"/>
</dbReference>
<keyword evidence="7" id="KW-0406">Ion transport</keyword>
<evidence type="ECO:0000259" key="14">
    <source>
        <dbReference type="Pfam" id="PF07715"/>
    </source>
</evidence>
<accession>A0A6S6YPK1</accession>
<keyword evidence="15" id="KW-0675">Receptor</keyword>
<dbReference type="InterPro" id="IPR012910">
    <property type="entry name" value="Plug_dom"/>
</dbReference>
<keyword evidence="5 11" id="KW-0812">Transmembrane</keyword>